<evidence type="ECO:0008006" key="3">
    <source>
        <dbReference type="Google" id="ProtNLM"/>
    </source>
</evidence>
<dbReference type="PANTHER" id="PTHR34655">
    <property type="entry name" value="CONSERVED WITHIN P. AEROPHILUM"/>
    <property type="match status" value="1"/>
</dbReference>
<comment type="caution">
    <text evidence="1">The sequence shown here is derived from an EMBL/GenBank/DDBJ whole genome shotgun (WGS) entry which is preliminary data.</text>
</comment>
<organism evidence="1 2">
    <name type="scientific">Serinicoccus chungangensis</name>
    <dbReference type="NCBI Taxonomy" id="767452"/>
    <lineage>
        <taxon>Bacteria</taxon>
        <taxon>Bacillati</taxon>
        <taxon>Actinomycetota</taxon>
        <taxon>Actinomycetes</taxon>
        <taxon>Micrococcales</taxon>
        <taxon>Ornithinimicrobiaceae</taxon>
        <taxon>Serinicoccus</taxon>
    </lineage>
</organism>
<dbReference type="Gene3D" id="3.40.1260.10">
    <property type="entry name" value="DsrEFH-like"/>
    <property type="match status" value="1"/>
</dbReference>
<dbReference type="Proteomes" id="UP000054837">
    <property type="component" value="Unassembled WGS sequence"/>
</dbReference>
<dbReference type="EMBL" id="LQBL01000028">
    <property type="protein sequence ID" value="KUG53804.1"/>
    <property type="molecule type" value="Genomic_DNA"/>
</dbReference>
<dbReference type="InterPro" id="IPR032836">
    <property type="entry name" value="DsrE2-like"/>
</dbReference>
<dbReference type="Pfam" id="PF13686">
    <property type="entry name" value="DrsE_2"/>
    <property type="match status" value="1"/>
</dbReference>
<proteinExistence type="predicted"/>
<dbReference type="SUPFAM" id="SSF75169">
    <property type="entry name" value="DsrEFH-like"/>
    <property type="match status" value="1"/>
</dbReference>
<protein>
    <recommendedName>
        <fullName evidence="3">NADH dehydrogenase</fullName>
    </recommendedName>
</protein>
<sequence length="183" mass="19791">MQTGEDTAVTTTTSYEGPRKMAFICSKGNLDMAYPALIMGNAALGEGVEVHLFFTFWGLDIVNTKTNDKLRFTLAGNTAMHLDDLGRVRPGLEHASVPQVLGNLPGMTGMATRMLKRQMAEQDIPTVPEFLDLLQASGAHLYACRLSFDMAKMLEADLHPGVEGVISAGDFVEIAQGAQIVFV</sequence>
<accession>A0A0W8I6G9</accession>
<dbReference type="InterPro" id="IPR027396">
    <property type="entry name" value="DsrEFH-like"/>
</dbReference>
<keyword evidence="2" id="KW-1185">Reference proteome</keyword>
<gene>
    <name evidence="1" type="ORF">AVL62_02045</name>
</gene>
<dbReference type="AlphaFoldDB" id="A0A0W8I6G9"/>
<evidence type="ECO:0000313" key="1">
    <source>
        <dbReference type="EMBL" id="KUG53804.1"/>
    </source>
</evidence>
<evidence type="ECO:0000313" key="2">
    <source>
        <dbReference type="Proteomes" id="UP000054837"/>
    </source>
</evidence>
<reference evidence="1 2" key="1">
    <citation type="submission" date="2015-12" db="EMBL/GenBank/DDBJ databases">
        <title>Serinicoccus chungangenesis strain CD08_5 genome sequencing and assembly.</title>
        <authorList>
            <person name="Chander A.M."/>
            <person name="Kaur G."/>
            <person name="Nair G.R."/>
            <person name="Dhawan D.K."/>
            <person name="Kochhar R.K."/>
            <person name="Mayilraj S."/>
            <person name="Bhadada S.K."/>
        </authorList>
    </citation>
    <scope>NUCLEOTIDE SEQUENCE [LARGE SCALE GENOMIC DNA]</scope>
    <source>
        <strain evidence="1 2">CD08_5</strain>
    </source>
</reference>
<dbReference type="STRING" id="767452.AVL62_02045"/>
<name>A0A0W8I6G9_9MICO</name>
<dbReference type="PANTHER" id="PTHR34655:SF2">
    <property type="entry name" value="PEROXIREDOXIN FAMILY PROTEIN"/>
    <property type="match status" value="1"/>
</dbReference>